<evidence type="ECO:0000256" key="1">
    <source>
        <dbReference type="SAM" id="Coils"/>
    </source>
</evidence>
<reference evidence="2 3" key="1">
    <citation type="submission" date="2024-01" db="EMBL/GenBank/DDBJ databases">
        <title>A telomere-to-telomere, gap-free genome of sweet tea (Lithocarpus litseifolius).</title>
        <authorList>
            <person name="Zhou J."/>
        </authorList>
    </citation>
    <scope>NUCLEOTIDE SEQUENCE [LARGE SCALE GENOMIC DNA]</scope>
    <source>
        <strain evidence="2">Zhou-2022a</strain>
        <tissue evidence="2">Leaf</tissue>
    </source>
</reference>
<feature type="coiled-coil region" evidence="1">
    <location>
        <begin position="63"/>
        <end position="90"/>
    </location>
</feature>
<comment type="caution">
    <text evidence="2">The sequence shown here is derived from an EMBL/GenBank/DDBJ whole genome shotgun (WGS) entry which is preliminary data.</text>
</comment>
<keyword evidence="3" id="KW-1185">Reference proteome</keyword>
<keyword evidence="1" id="KW-0175">Coiled coil</keyword>
<dbReference type="AlphaFoldDB" id="A0AAW2BZV1"/>
<name>A0AAW2BZV1_9ROSI</name>
<gene>
    <name evidence="2" type="ORF">SO802_025958</name>
</gene>
<sequence>MGKVGVKHLSNANSNHNTILLDTHLEPKNLNRPFRFKAMWTKDERSSAVVKNAWQAEVEGSHAFRLARKLEETKQDLKKWNREVFGLVRERIKALQANIAEIQ</sequence>
<accession>A0AAW2BZV1</accession>
<protein>
    <submittedName>
        <fullName evidence="2">Uncharacterized protein</fullName>
    </submittedName>
</protein>
<proteinExistence type="predicted"/>
<organism evidence="2 3">
    <name type="scientific">Lithocarpus litseifolius</name>
    <dbReference type="NCBI Taxonomy" id="425828"/>
    <lineage>
        <taxon>Eukaryota</taxon>
        <taxon>Viridiplantae</taxon>
        <taxon>Streptophyta</taxon>
        <taxon>Embryophyta</taxon>
        <taxon>Tracheophyta</taxon>
        <taxon>Spermatophyta</taxon>
        <taxon>Magnoliopsida</taxon>
        <taxon>eudicotyledons</taxon>
        <taxon>Gunneridae</taxon>
        <taxon>Pentapetalae</taxon>
        <taxon>rosids</taxon>
        <taxon>fabids</taxon>
        <taxon>Fagales</taxon>
        <taxon>Fagaceae</taxon>
        <taxon>Lithocarpus</taxon>
    </lineage>
</organism>
<evidence type="ECO:0000313" key="2">
    <source>
        <dbReference type="EMBL" id="KAK9990973.1"/>
    </source>
</evidence>
<evidence type="ECO:0000313" key="3">
    <source>
        <dbReference type="Proteomes" id="UP001459277"/>
    </source>
</evidence>
<dbReference type="Proteomes" id="UP001459277">
    <property type="component" value="Unassembled WGS sequence"/>
</dbReference>
<dbReference type="EMBL" id="JAZDWU010000009">
    <property type="protein sequence ID" value="KAK9990973.1"/>
    <property type="molecule type" value="Genomic_DNA"/>
</dbReference>